<reference evidence="3 4" key="2">
    <citation type="submission" date="2020-03" db="EMBL/GenBank/DDBJ databases">
        <authorList>
            <person name="Ichikawa N."/>
            <person name="Kimura A."/>
            <person name="Kitahashi Y."/>
            <person name="Uohara A."/>
        </authorList>
    </citation>
    <scope>NUCLEOTIDE SEQUENCE [LARGE SCALE GENOMIC DNA]</scope>
    <source>
        <strain evidence="3 4">NBRC 108639</strain>
    </source>
</reference>
<dbReference type="InterPro" id="IPR000551">
    <property type="entry name" value="MerR-type_HTH_dom"/>
</dbReference>
<dbReference type="InterPro" id="IPR047057">
    <property type="entry name" value="MerR_fam"/>
</dbReference>
<dbReference type="InterPro" id="IPR010499">
    <property type="entry name" value="AraC_E-bd"/>
</dbReference>
<dbReference type="GO" id="GO:0003677">
    <property type="term" value="F:DNA binding"/>
    <property type="evidence" value="ECO:0007669"/>
    <property type="project" value="UniProtKB-KW"/>
</dbReference>
<dbReference type="PANTHER" id="PTHR30204:SF97">
    <property type="entry name" value="MERR FAMILY REGULATORY PROTEIN"/>
    <property type="match status" value="1"/>
</dbReference>
<evidence type="ECO:0000256" key="1">
    <source>
        <dbReference type="ARBA" id="ARBA00023125"/>
    </source>
</evidence>
<dbReference type="AlphaFoldDB" id="A0A6V8KSC3"/>
<dbReference type="Gene3D" id="1.10.1660.10">
    <property type="match status" value="1"/>
</dbReference>
<dbReference type="EMBL" id="BLPF01000005">
    <property type="protein sequence ID" value="GFJ86310.1"/>
    <property type="molecule type" value="Genomic_DNA"/>
</dbReference>
<dbReference type="PANTHER" id="PTHR30204">
    <property type="entry name" value="REDOX-CYCLING DRUG-SENSING TRANSCRIPTIONAL ACTIVATOR SOXR"/>
    <property type="match status" value="1"/>
</dbReference>
<sequence>MFGIGDFAALGRVSVRMLRHYDAIGLLRAARTDPATGYRFYEADQLRRLNRIIAMKDLGLTLGQVADVLDDKVTVEQLHGMLRLRRAQLEAQLASDAARLAGVEARLRMIEQEGHMSTEDVVLKQVAPARVAELSALAASYEGEDIGPVIVPLYEQMWQRLGAAGIRPSGAPVAYYVAEPDGQAVTVHAGVEVAPGTRADDTIDVVDLPGIDSAATIVHRGPMEEAFRSMEILARWIDDNGYQPVGFAREVCLHFDPESPANWVHEFQLEVAKPDPAAVTPR</sequence>
<name>A0A6V8KSC3_9ACTN</name>
<dbReference type="InterPro" id="IPR029442">
    <property type="entry name" value="GyrI-like"/>
</dbReference>
<dbReference type="Gene3D" id="3.20.80.10">
    <property type="entry name" value="Regulatory factor, effector binding domain"/>
    <property type="match status" value="1"/>
</dbReference>
<dbReference type="RefSeq" id="WP_173072211.1">
    <property type="nucleotide sequence ID" value="NZ_BAABGO010000002.1"/>
</dbReference>
<dbReference type="SMART" id="SM00422">
    <property type="entry name" value="HTH_MERR"/>
    <property type="match status" value="1"/>
</dbReference>
<proteinExistence type="predicted"/>
<dbReference type="SUPFAM" id="SSF55136">
    <property type="entry name" value="Probable bacterial effector-binding domain"/>
    <property type="match status" value="1"/>
</dbReference>
<comment type="caution">
    <text evidence="3">The sequence shown here is derived from an EMBL/GenBank/DDBJ whole genome shotgun (WGS) entry which is preliminary data.</text>
</comment>
<evidence type="ECO:0000259" key="2">
    <source>
        <dbReference type="PROSITE" id="PS50937"/>
    </source>
</evidence>
<dbReference type="InterPro" id="IPR009061">
    <property type="entry name" value="DNA-bd_dom_put_sf"/>
</dbReference>
<accession>A0A6V8KSC3</accession>
<protein>
    <submittedName>
        <fullName evidence="3">MerR family transcriptional regulator</fullName>
    </submittedName>
</protein>
<dbReference type="Pfam" id="PF06445">
    <property type="entry name" value="GyrI-like"/>
    <property type="match status" value="1"/>
</dbReference>
<organism evidence="3 4">
    <name type="scientific">Phytohabitans houttuyneae</name>
    <dbReference type="NCBI Taxonomy" id="1076126"/>
    <lineage>
        <taxon>Bacteria</taxon>
        <taxon>Bacillati</taxon>
        <taxon>Actinomycetota</taxon>
        <taxon>Actinomycetes</taxon>
        <taxon>Micromonosporales</taxon>
        <taxon>Micromonosporaceae</taxon>
    </lineage>
</organism>
<dbReference type="Proteomes" id="UP000482800">
    <property type="component" value="Unassembled WGS sequence"/>
</dbReference>
<reference evidence="3 4" key="1">
    <citation type="submission" date="2020-03" db="EMBL/GenBank/DDBJ databases">
        <title>Whole genome shotgun sequence of Phytohabitans houttuyneae NBRC 108639.</title>
        <authorList>
            <person name="Komaki H."/>
            <person name="Tamura T."/>
        </authorList>
    </citation>
    <scope>NUCLEOTIDE SEQUENCE [LARGE SCALE GENOMIC DNA]</scope>
    <source>
        <strain evidence="3 4">NBRC 108639</strain>
    </source>
</reference>
<dbReference type="InterPro" id="IPR011256">
    <property type="entry name" value="Reg_factor_effector_dom_sf"/>
</dbReference>
<dbReference type="Pfam" id="PF13411">
    <property type="entry name" value="MerR_1"/>
    <property type="match status" value="1"/>
</dbReference>
<evidence type="ECO:0000313" key="3">
    <source>
        <dbReference type="EMBL" id="GFJ86310.1"/>
    </source>
</evidence>
<dbReference type="SMART" id="SM00871">
    <property type="entry name" value="AraC_E_bind"/>
    <property type="match status" value="1"/>
</dbReference>
<feature type="domain" description="HTH merR-type" evidence="2">
    <location>
        <begin position="1"/>
        <end position="71"/>
    </location>
</feature>
<dbReference type="CDD" id="cd01107">
    <property type="entry name" value="HTH_BmrR"/>
    <property type="match status" value="1"/>
</dbReference>
<dbReference type="SUPFAM" id="SSF46955">
    <property type="entry name" value="Putative DNA-binding domain"/>
    <property type="match status" value="1"/>
</dbReference>
<evidence type="ECO:0000313" key="4">
    <source>
        <dbReference type="Proteomes" id="UP000482800"/>
    </source>
</evidence>
<dbReference type="PROSITE" id="PS50937">
    <property type="entry name" value="HTH_MERR_2"/>
    <property type="match status" value="1"/>
</dbReference>
<keyword evidence="4" id="KW-1185">Reference proteome</keyword>
<dbReference type="GO" id="GO:0003700">
    <property type="term" value="F:DNA-binding transcription factor activity"/>
    <property type="evidence" value="ECO:0007669"/>
    <property type="project" value="InterPro"/>
</dbReference>
<gene>
    <name evidence="3" type="ORF">Phou_104900</name>
</gene>
<keyword evidence="1" id="KW-0238">DNA-binding</keyword>